<dbReference type="SMART" id="SM00129">
    <property type="entry name" value="KISc"/>
    <property type="match status" value="1"/>
</dbReference>
<dbReference type="Proteomes" id="UP000694846">
    <property type="component" value="Unplaced"/>
</dbReference>
<dbReference type="PROSITE" id="PS50067">
    <property type="entry name" value="KINESIN_MOTOR_2"/>
    <property type="match status" value="1"/>
</dbReference>
<evidence type="ECO:0000256" key="7">
    <source>
        <dbReference type="PROSITE-ProRule" id="PRU00283"/>
    </source>
</evidence>
<feature type="coiled-coil region" evidence="8">
    <location>
        <begin position="2314"/>
        <end position="2527"/>
    </location>
</feature>
<dbReference type="PANTHER" id="PTHR47968:SF75">
    <property type="entry name" value="CENTROMERE-ASSOCIATED PROTEIN E"/>
    <property type="match status" value="1"/>
</dbReference>
<feature type="coiled-coil region" evidence="8">
    <location>
        <begin position="2220"/>
        <end position="2247"/>
    </location>
</feature>
<feature type="coiled-coil region" evidence="8">
    <location>
        <begin position="1804"/>
        <end position="1880"/>
    </location>
</feature>
<dbReference type="Gene3D" id="3.40.850.10">
    <property type="entry name" value="Kinesin motor domain"/>
    <property type="match status" value="1"/>
</dbReference>
<dbReference type="GO" id="GO:0003777">
    <property type="term" value="F:microtubule motor activity"/>
    <property type="evidence" value="ECO:0007669"/>
    <property type="project" value="InterPro"/>
</dbReference>
<name>A0A8B8FNS0_9HEMI</name>
<comment type="similarity">
    <text evidence="7">Belongs to the TRAFAC class myosin-kinesin ATPase superfamily. Kinesin family.</text>
</comment>
<evidence type="ECO:0000313" key="11">
    <source>
        <dbReference type="RefSeq" id="XP_025412131.1"/>
    </source>
</evidence>
<proteinExistence type="inferred from homology"/>
<feature type="domain" description="Kinesin motor" evidence="9">
    <location>
        <begin position="5"/>
        <end position="329"/>
    </location>
</feature>
<feature type="coiled-coil region" evidence="8">
    <location>
        <begin position="1942"/>
        <end position="2131"/>
    </location>
</feature>
<protein>
    <submittedName>
        <fullName evidence="11">Centromere-associated protein E-like</fullName>
    </submittedName>
</protein>
<dbReference type="GO" id="GO:0005524">
    <property type="term" value="F:ATP binding"/>
    <property type="evidence" value="ECO:0007669"/>
    <property type="project" value="UniProtKB-UniRule"/>
</dbReference>
<reference evidence="11" key="1">
    <citation type="submission" date="2025-08" db="UniProtKB">
        <authorList>
            <consortium name="RefSeq"/>
        </authorList>
    </citation>
    <scope>IDENTIFICATION</scope>
    <source>
        <tissue evidence="11">Whole body</tissue>
    </source>
</reference>
<keyword evidence="2 7" id="KW-0547">Nucleotide-binding</keyword>
<dbReference type="InterPro" id="IPR019821">
    <property type="entry name" value="Kinesin_motor_CS"/>
</dbReference>
<feature type="coiled-coil region" evidence="8">
    <location>
        <begin position="345"/>
        <end position="399"/>
    </location>
</feature>
<evidence type="ECO:0000313" key="10">
    <source>
        <dbReference type="Proteomes" id="UP000694846"/>
    </source>
</evidence>
<keyword evidence="6" id="KW-0206">Cytoskeleton</keyword>
<dbReference type="RefSeq" id="XP_025412131.1">
    <property type="nucleotide sequence ID" value="XM_025556346.1"/>
</dbReference>
<feature type="coiled-coil region" evidence="8">
    <location>
        <begin position="735"/>
        <end position="762"/>
    </location>
</feature>
<feature type="coiled-coil region" evidence="8">
    <location>
        <begin position="1283"/>
        <end position="1310"/>
    </location>
</feature>
<dbReference type="GeneID" id="112684702"/>
<accession>A0A8B8FNS0</accession>
<dbReference type="GO" id="GO:0007018">
    <property type="term" value="P:microtubule-based movement"/>
    <property type="evidence" value="ECO:0007669"/>
    <property type="project" value="InterPro"/>
</dbReference>
<feature type="binding site" evidence="7">
    <location>
        <begin position="88"/>
        <end position="95"/>
    </location>
    <ligand>
        <name>ATP</name>
        <dbReference type="ChEBI" id="CHEBI:30616"/>
    </ligand>
</feature>
<keyword evidence="6" id="KW-0963">Cytoplasm</keyword>
<dbReference type="InterPro" id="IPR027640">
    <property type="entry name" value="Kinesin-like_fam"/>
</dbReference>
<evidence type="ECO:0000256" key="6">
    <source>
        <dbReference type="ARBA" id="ARBA00023212"/>
    </source>
</evidence>
<dbReference type="GO" id="GO:0005874">
    <property type="term" value="C:microtubule"/>
    <property type="evidence" value="ECO:0007669"/>
    <property type="project" value="TreeGrafter"/>
</dbReference>
<gene>
    <name evidence="11" type="primary">LOC112684702</name>
</gene>
<evidence type="ECO:0000256" key="4">
    <source>
        <dbReference type="ARBA" id="ARBA00023054"/>
    </source>
</evidence>
<evidence type="ECO:0000256" key="1">
    <source>
        <dbReference type="ARBA" id="ARBA00004245"/>
    </source>
</evidence>
<dbReference type="InterPro" id="IPR001752">
    <property type="entry name" value="Kinesin_motor_dom"/>
</dbReference>
<evidence type="ECO:0000256" key="2">
    <source>
        <dbReference type="ARBA" id="ARBA00022741"/>
    </source>
</evidence>
<keyword evidence="10" id="KW-1185">Reference proteome</keyword>
<sequence length="2594" mass="302114">MDACNIKVAIKARPLNHKEQLDGRVYWKIESDSVVHIDPITKKINGERFFFDRVFCGESTNNDVFDEIVKPIIDRGVQGFNGTVFAYGQTASGKTYTMAGDQSNLGIIPLAIYYMFSVMNSSTDREYLLRACYLEIYNEKVIDLLEKKDNKNQKKIEIQKDGLHITPLKAVVCQNAQMVIDLMKMGEQNRSFGETNMNERSSRSHTIFRIILESRNVDDDCDGAYQQSVINLVDLAGSEKSSQTQLSMERFKEGCKINSSLTTLGLVIQQLSECPDSSQFINFRDSKLTRILQTSLGGNSLTAIICTVTLAVEDQTQNTLSFASRAKKIRNVAKVNENVTDETLLKRYRVQLSKLNKELEGIKQNQYENDEVNEIKYKYQIEKRTNEELKERIMRLQNNMITSSVGHKEQPSNKKGYHRRRTWGGKLDCTFSSNSILETIEEDVNVPRPSVPSNFGNQNKEFKTPLEPFELDLMREEDRTIDIESIINDIPENEISPPCSIPFSVCETPKKVLRERVNNYKNMFEMSMKENNELREFTTLEKQMFHENNEQLKNLSILTKKVDDLQIEKNESAELIKKLQCSIKLIENEKRDVEVVMEMQKNKYEKREIELLGTIQETREELKLKEEQLKKVILNDTFMSEKQEEIKRLEMKIKEMSLLNHSYINEIETMKSQLINKDHQLNEELTKNNLIMNELSLLQNHVTESKSVTNAVQLLAGKGYFALQKHEIMELDKLLEHIHNTVEKLQFDNQQLNDENNNLKLITNDFTIQINNIKKENYDLKLQLNLIESNIRSVIKDFSGSVKIDVDNSDVNSLIEFAVNHFEKNTKEIDELSSKNQILNEKLTLSNNTLCDIKLFVFDVLDDILGSISSLEIDSTTEINRFKKELSETIEKNIFLKSSIQDFNKLTSECVEIVEKVKTNRSYIISLQKELAVSNAAKNEYQIQIEQLNELNTNLNTLIENQTKVEKEIQERLDDKSSELKDTLIALNEMKLSIKDYENDTNSNVDRLNIELQIVQSNLEEKCNLVNKLEETTLELSTKYNELERHYELTTKTIEQKEEIEKQLRDELIEKTNNLQCTTDELKEMKMKVASNESEIQTLNTLLESAKSENTNDLEQNNQLKKSVSELQLKLIEKETSESKIHEELVTKTKELEIVLSQVNVLQLNIDANTNVIEKLNDELGSIKLNIEEKYKLIDEFEKSKLYAIKCNNLKLNETIIKLESELVEKSHNEEFLETKLNSIIIELNDTNFKSNELKSTIDILKNDYEYNIEKLNHELECYKFTVTEKISLIEELENVNSKLSNQISEKLSSKSFLIENALVDLNEIYSLVVTMENDLKSYILLTEQLKSELATKSDLLTNLETMNSELLVKCAEINETKLIKIKEDENSYKNLQDQFITVTEINKDLNLANQKYIELSKHHEETKLYLENTLKLQVSNYHKLYTEFINLSNDIESSFKLQMDTESNLRAEIVLKSTEIEYLQKQILESSLQSEYDKLEEEFMLRSRECDEAQSKIVNLESILLNQAENEKILKSNYKSKCIALEEYKKNVEFLFSRNDSFQTRVNDFEENVLVDLNEEFDSIKSELAKKTENEKYLLEEKANLECKLNELQEKLSSIAKEMELSEERTEDLASIIDVLVIELKDANSVKKNLECRLNEAEHDIIMTGDMVEHFERDLYCAQREYENLCTKTKFIENELNGLKSKLNDKIDKNNLESNNVRNQLFDPLVDYVHDIKLKLTELNSAMISGNRSEKLFRTKVMSIEDDGLPCDDEVWKGGSPLVSPNIGIDLEIDNLRKLLGDKIDLINSLQKDKNNVENSVNELQDQIKNLSNENNKLVNDMALMENYLKEKESLLSNLNNELSQLKIQYTTLEEHNQAIKEQIHHSLDIDSELRNGKKNLLNEINLLEPGKITGVLAHHNLSNLLDTFVSLIMTKEQQIVTDLVNSHNKSKQQYEDQIKQFQEDIKKGKEWQEQVESDNEKLCLELEILKSEKHNFPNREIEIKELTEKILEVENQAFDYLSELQELKTQFNKKSEQSYQALSNEFELFKTSSEQSIKELKTKLEDLTSKYNESLNLYKDQKNSRSTLESQVEKIQSECACLQAILEKKDEDIKNLFDQVQLKTEEYEKLLEKNVLQKKEMNDIHGKKIDELLLELNDKSQQIYNTDKLLKEVTKNYNQLLEENSSNVLKNKHNNDNSDLCAKIKELEFNIQTISEINKTKLKSLETELKLKNTKLEESEAQYSKVIQEFELNKLKIITLEKQLENSYETLKLKDDQIKNYYTKSKINDDNSVEINNTIDKFRKTLNCTGPLSLLYENFSSLVAKYEDLKEEMEELKLNNMNLDEECELMLTEIKSKDGKILELLTQEDELKQNIELLTEERDFLKNKFEQVKNVNDDIKKLNDEICGYEQNIYQLRKEKGQLIMAHDKEMKKLKSELNEVHTKNLELLNEYNKLSETAKNLEKSLKEDIQQLNRCIVDKNAKISTLELFSKTNNDELKKKNNELEHFYKRARDENHMLRKEVHRLKEITNVRKLDQYTQTVEEQSVVSSAMIAGNKSMAEKITKLENDNQVMKKMLHHRKIKIEELQKQLSENHS</sequence>
<evidence type="ECO:0000256" key="8">
    <source>
        <dbReference type="SAM" id="Coils"/>
    </source>
</evidence>
<dbReference type="Pfam" id="PF00225">
    <property type="entry name" value="Kinesin"/>
    <property type="match status" value="1"/>
</dbReference>
<evidence type="ECO:0000256" key="3">
    <source>
        <dbReference type="ARBA" id="ARBA00022840"/>
    </source>
</evidence>
<dbReference type="InterPro" id="IPR036961">
    <property type="entry name" value="Kinesin_motor_dom_sf"/>
</dbReference>
<evidence type="ECO:0000256" key="5">
    <source>
        <dbReference type="ARBA" id="ARBA00023175"/>
    </source>
</evidence>
<dbReference type="OrthoDB" id="21525at2759"/>
<dbReference type="Gene3D" id="6.10.250.3150">
    <property type="match status" value="1"/>
</dbReference>
<dbReference type="PROSITE" id="PS00411">
    <property type="entry name" value="KINESIN_MOTOR_1"/>
    <property type="match status" value="1"/>
</dbReference>
<dbReference type="InterPro" id="IPR027417">
    <property type="entry name" value="P-loop_NTPase"/>
</dbReference>
<feature type="coiled-coil region" evidence="8">
    <location>
        <begin position="548"/>
        <end position="666"/>
    </location>
</feature>
<comment type="subcellular location">
    <subcellularLocation>
        <location evidence="1">Cytoplasm</location>
        <location evidence="1">Cytoskeleton</location>
    </subcellularLocation>
</comment>
<organism evidence="10 11">
    <name type="scientific">Sipha flava</name>
    <name type="common">yellow sugarcane aphid</name>
    <dbReference type="NCBI Taxonomy" id="143950"/>
    <lineage>
        <taxon>Eukaryota</taxon>
        <taxon>Metazoa</taxon>
        <taxon>Ecdysozoa</taxon>
        <taxon>Arthropoda</taxon>
        <taxon>Hexapoda</taxon>
        <taxon>Insecta</taxon>
        <taxon>Pterygota</taxon>
        <taxon>Neoptera</taxon>
        <taxon>Paraneoptera</taxon>
        <taxon>Hemiptera</taxon>
        <taxon>Sternorrhyncha</taxon>
        <taxon>Aphidomorpha</taxon>
        <taxon>Aphidoidea</taxon>
        <taxon>Aphididae</taxon>
        <taxon>Sipha</taxon>
    </lineage>
</organism>
<keyword evidence="4 8" id="KW-0175">Coiled coil</keyword>
<dbReference type="PANTHER" id="PTHR47968">
    <property type="entry name" value="CENTROMERE PROTEIN E"/>
    <property type="match status" value="1"/>
</dbReference>
<dbReference type="SUPFAM" id="SSF52540">
    <property type="entry name" value="P-loop containing nucleoside triphosphate hydrolases"/>
    <property type="match status" value="1"/>
</dbReference>
<feature type="coiled-coil region" evidence="8">
    <location>
        <begin position="1564"/>
        <end position="1661"/>
    </location>
</feature>
<dbReference type="PRINTS" id="PR00380">
    <property type="entry name" value="KINESINHEAVY"/>
</dbReference>
<dbReference type="GO" id="GO:0008017">
    <property type="term" value="F:microtubule binding"/>
    <property type="evidence" value="ECO:0007669"/>
    <property type="project" value="InterPro"/>
</dbReference>
<keyword evidence="3 7" id="KW-0067">ATP-binding</keyword>
<evidence type="ECO:0000259" key="9">
    <source>
        <dbReference type="PROSITE" id="PS50067"/>
    </source>
</evidence>
<feature type="coiled-coil region" evidence="8">
    <location>
        <begin position="931"/>
        <end position="1179"/>
    </location>
</feature>
<dbReference type="GO" id="GO:0000278">
    <property type="term" value="P:mitotic cell cycle"/>
    <property type="evidence" value="ECO:0007669"/>
    <property type="project" value="TreeGrafter"/>
</dbReference>
<keyword evidence="5 7" id="KW-0505">Motor protein</keyword>